<comment type="caution">
    <text evidence="3">The sequence shown here is derived from an EMBL/GenBank/DDBJ whole genome shotgun (WGS) entry which is preliminary data.</text>
</comment>
<dbReference type="PANTHER" id="PTHR34220:SF7">
    <property type="entry name" value="SENSOR HISTIDINE KINASE YPDA"/>
    <property type="match status" value="1"/>
</dbReference>
<keyword evidence="1" id="KW-0812">Transmembrane</keyword>
<evidence type="ECO:0000313" key="3">
    <source>
        <dbReference type="EMBL" id="EJW92589.1"/>
    </source>
</evidence>
<dbReference type="SUPFAM" id="SSF55874">
    <property type="entry name" value="ATPase domain of HSP90 chaperone/DNA topoisomerase II/histidine kinase"/>
    <property type="match status" value="1"/>
</dbReference>
<dbReference type="GO" id="GO:0016020">
    <property type="term" value="C:membrane"/>
    <property type="evidence" value="ECO:0007669"/>
    <property type="project" value="InterPro"/>
</dbReference>
<dbReference type="GO" id="GO:0000155">
    <property type="term" value="F:phosphorelay sensor kinase activity"/>
    <property type="evidence" value="ECO:0007669"/>
    <property type="project" value="InterPro"/>
</dbReference>
<evidence type="ECO:0000256" key="1">
    <source>
        <dbReference type="SAM" id="Phobius"/>
    </source>
</evidence>
<dbReference type="PANTHER" id="PTHR34220">
    <property type="entry name" value="SENSOR HISTIDINE KINASE YPDA"/>
    <property type="match status" value="1"/>
</dbReference>
<organism evidence="3">
    <name type="scientific">gut metagenome</name>
    <dbReference type="NCBI Taxonomy" id="749906"/>
    <lineage>
        <taxon>unclassified sequences</taxon>
        <taxon>metagenomes</taxon>
        <taxon>organismal metagenomes</taxon>
    </lineage>
</organism>
<dbReference type="InterPro" id="IPR010559">
    <property type="entry name" value="Sig_transdc_His_kin_internal"/>
</dbReference>
<reference evidence="3" key="1">
    <citation type="journal article" date="2012" name="PLoS ONE">
        <title>Gene sets for utilization of primary and secondary nutrition supplies in the distal gut of endangered iberian lynx.</title>
        <authorList>
            <person name="Alcaide M."/>
            <person name="Messina E."/>
            <person name="Richter M."/>
            <person name="Bargiela R."/>
            <person name="Peplies J."/>
            <person name="Huws S.A."/>
            <person name="Newbold C.J."/>
            <person name="Golyshin P.N."/>
            <person name="Simon M.A."/>
            <person name="Lopez G."/>
            <person name="Yakimov M.M."/>
            <person name="Ferrer M."/>
        </authorList>
    </citation>
    <scope>NUCLEOTIDE SEQUENCE</scope>
</reference>
<dbReference type="Gene3D" id="1.25.40.10">
    <property type="entry name" value="Tetratricopeptide repeat domain"/>
    <property type="match status" value="2"/>
</dbReference>
<dbReference type="InterPro" id="IPR019734">
    <property type="entry name" value="TPR_rpt"/>
</dbReference>
<gene>
    <name evidence="3" type="ORF">EVA_19299</name>
</gene>
<protein>
    <submittedName>
        <fullName evidence="3">Two-component system sensor histidine kinase</fullName>
    </submittedName>
</protein>
<keyword evidence="1" id="KW-0472">Membrane</keyword>
<feature type="domain" description="Signal transduction histidine kinase internal region" evidence="2">
    <location>
        <begin position="378"/>
        <end position="447"/>
    </location>
</feature>
<sequence>MTAINNTVLHFTRNHPDHEQLEAVCWNHRSALMIGLNERDSATTCLLKAYEALMHTSNRSELENICINLADNYRFQGDLDQSAFYYRRALWVADSLQTPRIKFGLYTGLAQVYADLHNFKLAHHYFDLAQQDPEPRIDYENYQFYNSLGNCYYFEERYDSALTCFQKAYAITKNFRQPALSALVEGNLGEIFTLMGKTDSAHHYLDKSYNYFRTDQKNFEEFIFYVGSLQAALALQENNLNKAHHFLNQPYDARHISPSYLHLHNKRFMAYYEKKKDYTKAYHYQLLMERYDDSIRNARNDNYIAEIAMRYQQDTTLLKRNIVIAQAENQLSEQRTWIMLILSLLIILSLLSILYYIYMRRKREKEYNQQLALVTRLRMENVKNRISPHYIFNVLNAIMPMIKQYPDLAQLMNLFIKVLRGNLQIPDQMATTLEEEITLVKNFLALREEIHTQHPEIIWTIDADIPLATTLIPSMAIQIPVENAVKYAFEEDDFLPDNPAKPFIKVDIKRAEKGIEIVIQDNGHGFNPGKQSHSERGTDNGLKMIYRTIDLLNRKNTNKMVIQLHTLPYKTNGQHGTTIRIFVPNRYQFDL</sequence>
<proteinExistence type="predicted"/>
<dbReference type="SMART" id="SM00028">
    <property type="entry name" value="TPR"/>
    <property type="match status" value="3"/>
</dbReference>
<dbReference type="Pfam" id="PF06580">
    <property type="entry name" value="His_kinase"/>
    <property type="match status" value="1"/>
</dbReference>
<dbReference type="Pfam" id="PF13424">
    <property type="entry name" value="TPR_12"/>
    <property type="match status" value="1"/>
</dbReference>
<keyword evidence="3" id="KW-0808">Transferase</keyword>
<dbReference type="InterPro" id="IPR036890">
    <property type="entry name" value="HATPase_C_sf"/>
</dbReference>
<name>J9FZ39_9ZZZZ</name>
<dbReference type="EMBL" id="AMCI01007452">
    <property type="protein sequence ID" value="EJW92589.1"/>
    <property type="molecule type" value="Genomic_DNA"/>
</dbReference>
<dbReference type="InterPro" id="IPR050640">
    <property type="entry name" value="Bact_2-comp_sensor_kinase"/>
</dbReference>
<keyword evidence="3" id="KW-0418">Kinase</keyword>
<dbReference type="Gene3D" id="3.30.565.10">
    <property type="entry name" value="Histidine kinase-like ATPase, C-terminal domain"/>
    <property type="match status" value="1"/>
</dbReference>
<feature type="transmembrane region" description="Helical" evidence="1">
    <location>
        <begin position="337"/>
        <end position="358"/>
    </location>
</feature>
<accession>J9FZ39</accession>
<dbReference type="InterPro" id="IPR011990">
    <property type="entry name" value="TPR-like_helical_dom_sf"/>
</dbReference>
<dbReference type="Pfam" id="PF13181">
    <property type="entry name" value="TPR_8"/>
    <property type="match status" value="1"/>
</dbReference>
<dbReference type="AlphaFoldDB" id="J9FZ39"/>
<dbReference type="SUPFAM" id="SSF81901">
    <property type="entry name" value="HCP-like"/>
    <property type="match status" value="1"/>
</dbReference>
<evidence type="ECO:0000259" key="2">
    <source>
        <dbReference type="Pfam" id="PF06580"/>
    </source>
</evidence>
<keyword evidence="1" id="KW-1133">Transmembrane helix</keyword>
<dbReference type="PROSITE" id="PS50005">
    <property type="entry name" value="TPR"/>
    <property type="match status" value="1"/>
</dbReference>